<dbReference type="RefSeq" id="WP_089249084.1">
    <property type="nucleotide sequence ID" value="NZ_FZPH01000005.1"/>
</dbReference>
<dbReference type="InterPro" id="IPR013525">
    <property type="entry name" value="ABC2_TM"/>
</dbReference>
<reference evidence="8 9" key="1">
    <citation type="submission" date="2017-06" db="EMBL/GenBank/DDBJ databases">
        <authorList>
            <person name="Kim H.J."/>
            <person name="Triplett B.A."/>
        </authorList>
    </citation>
    <scope>NUCLEOTIDE SEQUENCE [LARGE SCALE GENOMIC DNA]</scope>
    <source>
        <strain evidence="8 9">CGMCC 4.5593</strain>
    </source>
</reference>
<comment type="caution">
    <text evidence="6">Lacks conserved residue(s) required for the propagation of feature annotation.</text>
</comment>
<protein>
    <recommendedName>
        <fullName evidence="6">Transport permease protein</fullName>
    </recommendedName>
</protein>
<dbReference type="Pfam" id="PF01061">
    <property type="entry name" value="ABC2_membrane"/>
    <property type="match status" value="1"/>
</dbReference>
<dbReference type="PIRSF" id="PIRSF006648">
    <property type="entry name" value="DrrB"/>
    <property type="match status" value="1"/>
</dbReference>
<name>A0A239M826_9ACTN</name>
<feature type="transmembrane region" description="Helical" evidence="6">
    <location>
        <begin position="33"/>
        <end position="61"/>
    </location>
</feature>
<comment type="similarity">
    <text evidence="6">Belongs to the ABC-2 integral membrane protein family.</text>
</comment>
<dbReference type="GO" id="GO:0043190">
    <property type="term" value="C:ATP-binding cassette (ABC) transporter complex"/>
    <property type="evidence" value="ECO:0007669"/>
    <property type="project" value="InterPro"/>
</dbReference>
<dbReference type="PANTHER" id="PTHR43229:SF2">
    <property type="entry name" value="NODULATION PROTEIN J"/>
    <property type="match status" value="1"/>
</dbReference>
<dbReference type="GO" id="GO:0046677">
    <property type="term" value="P:response to antibiotic"/>
    <property type="evidence" value="ECO:0007669"/>
    <property type="project" value="UniProtKB-KW"/>
</dbReference>
<evidence type="ECO:0000256" key="3">
    <source>
        <dbReference type="ARBA" id="ARBA00022989"/>
    </source>
</evidence>
<dbReference type="AlphaFoldDB" id="A0A239M826"/>
<feature type="transmembrane region" description="Helical" evidence="6">
    <location>
        <begin position="121"/>
        <end position="147"/>
    </location>
</feature>
<feature type="transmembrane region" description="Helical" evidence="6">
    <location>
        <begin position="239"/>
        <end position="260"/>
    </location>
</feature>
<dbReference type="InterPro" id="IPR051784">
    <property type="entry name" value="Nod_factor_ABC_transporter"/>
</dbReference>
<evidence type="ECO:0000313" key="8">
    <source>
        <dbReference type="EMBL" id="SNT39067.1"/>
    </source>
</evidence>
<proteinExistence type="inferred from homology"/>
<dbReference type="EMBL" id="FZPH01000005">
    <property type="protein sequence ID" value="SNT39067.1"/>
    <property type="molecule type" value="Genomic_DNA"/>
</dbReference>
<keyword evidence="4 6" id="KW-0472">Membrane</keyword>
<feature type="transmembrane region" description="Helical" evidence="6">
    <location>
        <begin position="73"/>
        <end position="100"/>
    </location>
</feature>
<dbReference type="InterPro" id="IPR047817">
    <property type="entry name" value="ABC2_TM_bact-type"/>
</dbReference>
<dbReference type="PANTHER" id="PTHR43229">
    <property type="entry name" value="NODULATION PROTEIN J"/>
    <property type="match status" value="1"/>
</dbReference>
<keyword evidence="9" id="KW-1185">Reference proteome</keyword>
<evidence type="ECO:0000256" key="4">
    <source>
        <dbReference type="ARBA" id="ARBA00023136"/>
    </source>
</evidence>
<evidence type="ECO:0000256" key="6">
    <source>
        <dbReference type="RuleBase" id="RU361157"/>
    </source>
</evidence>
<accession>A0A239M826</accession>
<keyword evidence="3 6" id="KW-1133">Transmembrane helix</keyword>
<organism evidence="8 9">
    <name type="scientific">Asanoa hainanensis</name>
    <dbReference type="NCBI Taxonomy" id="560556"/>
    <lineage>
        <taxon>Bacteria</taxon>
        <taxon>Bacillati</taxon>
        <taxon>Actinomycetota</taxon>
        <taxon>Actinomycetes</taxon>
        <taxon>Micromonosporales</taxon>
        <taxon>Micromonosporaceae</taxon>
        <taxon>Asanoa</taxon>
    </lineage>
</organism>
<dbReference type="InterPro" id="IPR000412">
    <property type="entry name" value="ABC_2_transport"/>
</dbReference>
<keyword evidence="2 6" id="KW-0812">Transmembrane</keyword>
<dbReference type="PRINTS" id="PR00164">
    <property type="entry name" value="ABC2TRNSPORT"/>
</dbReference>
<gene>
    <name evidence="8" type="ORF">SAMN05421812_105236</name>
</gene>
<evidence type="ECO:0000256" key="1">
    <source>
        <dbReference type="ARBA" id="ARBA00004141"/>
    </source>
</evidence>
<keyword evidence="5" id="KW-0046">Antibiotic resistance</keyword>
<dbReference type="GO" id="GO:0140359">
    <property type="term" value="F:ABC-type transporter activity"/>
    <property type="evidence" value="ECO:0007669"/>
    <property type="project" value="InterPro"/>
</dbReference>
<feature type="transmembrane region" description="Helical" evidence="6">
    <location>
        <begin position="153"/>
        <end position="176"/>
    </location>
</feature>
<evidence type="ECO:0000259" key="7">
    <source>
        <dbReference type="PROSITE" id="PS51012"/>
    </source>
</evidence>
<dbReference type="OrthoDB" id="9778589at2"/>
<dbReference type="PROSITE" id="PS51012">
    <property type="entry name" value="ABC_TM2"/>
    <property type="match status" value="1"/>
</dbReference>
<evidence type="ECO:0000313" key="9">
    <source>
        <dbReference type="Proteomes" id="UP000198362"/>
    </source>
</evidence>
<feature type="domain" description="ABC transmembrane type-2" evidence="7">
    <location>
        <begin position="36"/>
        <end position="267"/>
    </location>
</feature>
<evidence type="ECO:0000256" key="5">
    <source>
        <dbReference type="ARBA" id="ARBA00023251"/>
    </source>
</evidence>
<dbReference type="Proteomes" id="UP000198362">
    <property type="component" value="Unassembled WGS sequence"/>
</dbReference>
<keyword evidence="6" id="KW-0813">Transport</keyword>
<evidence type="ECO:0000256" key="2">
    <source>
        <dbReference type="ARBA" id="ARBA00022692"/>
    </source>
</evidence>
<keyword evidence="6" id="KW-1003">Cell membrane</keyword>
<comment type="subcellular location">
    <subcellularLocation>
        <location evidence="6">Cell membrane</location>
        <topology evidence="6">Multi-pass membrane protein</topology>
    </subcellularLocation>
    <subcellularLocation>
        <location evidence="1">Membrane</location>
        <topology evidence="1">Multi-pass membrane protein</topology>
    </subcellularLocation>
</comment>
<sequence>MVALVLPRLISFEGPVRRSMSVAERNAAALRSAYWLVMISGFVEPVVYLLSIGIGVGGLVGDLTLPSGAVVDYAAFVAPAMLASAAMSGALAEATFNFFGKMKYMRLYEGMLATPVRPFEIALGELAWAMVRGSLYSAAFLVVMVALDLTTVGRALLAFPAAVLVGFAFGSLGMAFSTFMRSWQDFDLMGSAQFALFLFSGTFVPAESYHPALRWLVEVTPLYRAVDLIRGISIGTDEVLGGLIDVGYLLLVTAAGLVIAGRRMTTLLCK</sequence>